<evidence type="ECO:0000256" key="5">
    <source>
        <dbReference type="ARBA" id="ARBA00022990"/>
    </source>
</evidence>
<dbReference type="GO" id="GO:0005524">
    <property type="term" value="F:ATP binding"/>
    <property type="evidence" value="ECO:0007669"/>
    <property type="project" value="UniProtKB-KW"/>
</dbReference>
<dbReference type="InterPro" id="IPR032387">
    <property type="entry name" value="ACAS_N"/>
</dbReference>
<evidence type="ECO:0000256" key="4">
    <source>
        <dbReference type="ARBA" id="ARBA00022840"/>
    </source>
</evidence>
<feature type="domain" description="AMP-dependent synthetase/ligase" evidence="7">
    <location>
        <begin position="95"/>
        <end position="492"/>
    </location>
</feature>
<evidence type="ECO:0000313" key="10">
    <source>
        <dbReference type="EMBL" id="HEC68643.1"/>
    </source>
</evidence>
<dbReference type="SUPFAM" id="SSF56801">
    <property type="entry name" value="Acetyl-CoA synthetase-like"/>
    <property type="match status" value="1"/>
</dbReference>
<keyword evidence="2 10" id="KW-0436">Ligase</keyword>
<gene>
    <name evidence="10" type="primary">acs</name>
    <name evidence="10" type="ORF">ENI35_07565</name>
</gene>
<dbReference type="InterPro" id="IPR042099">
    <property type="entry name" value="ANL_N_sf"/>
</dbReference>
<dbReference type="GO" id="GO:0003987">
    <property type="term" value="F:acetate-CoA ligase activity"/>
    <property type="evidence" value="ECO:0007669"/>
    <property type="project" value="UniProtKB-UniRule"/>
</dbReference>
<name>A0A7C1VQ91_DESA2</name>
<dbReference type="Pfam" id="PF13193">
    <property type="entry name" value="AMP-binding_C"/>
    <property type="match status" value="1"/>
</dbReference>
<evidence type="ECO:0000259" key="8">
    <source>
        <dbReference type="Pfam" id="PF13193"/>
    </source>
</evidence>
<dbReference type="AlphaFoldDB" id="A0A7C1VQ91"/>
<dbReference type="InterPro" id="IPR020845">
    <property type="entry name" value="AMP-binding_CS"/>
</dbReference>
<dbReference type="InterPro" id="IPR045851">
    <property type="entry name" value="AMP-bd_C_sf"/>
</dbReference>
<evidence type="ECO:0000256" key="2">
    <source>
        <dbReference type="ARBA" id="ARBA00022598"/>
    </source>
</evidence>
<dbReference type="InterPro" id="IPR011904">
    <property type="entry name" value="Ac_CoA_lig"/>
</dbReference>
<reference evidence="10" key="1">
    <citation type="journal article" date="2020" name="mSystems">
        <title>Genome- and Community-Level Interaction Insights into Carbon Utilization and Element Cycling Functions of Hydrothermarchaeota in Hydrothermal Sediment.</title>
        <authorList>
            <person name="Zhou Z."/>
            <person name="Liu Y."/>
            <person name="Xu W."/>
            <person name="Pan J."/>
            <person name="Luo Z.H."/>
            <person name="Li M."/>
        </authorList>
    </citation>
    <scope>NUCLEOTIDE SEQUENCE [LARGE SCALE GENOMIC DNA]</scope>
    <source>
        <strain evidence="10">HyVt-389</strain>
    </source>
</reference>
<dbReference type="Pfam" id="PF16177">
    <property type="entry name" value="ACAS_N"/>
    <property type="match status" value="1"/>
</dbReference>
<feature type="domain" description="Acetyl-coenzyme A synthetase N-terminal" evidence="9">
    <location>
        <begin position="29"/>
        <end position="86"/>
    </location>
</feature>
<protein>
    <recommendedName>
        <fullName evidence="6">Acetate--CoA ligase</fullName>
        <ecNumber evidence="6">6.2.1.1</ecNumber>
    </recommendedName>
</protein>
<dbReference type="Pfam" id="PF00501">
    <property type="entry name" value="AMP-binding"/>
    <property type="match status" value="1"/>
</dbReference>
<dbReference type="PROSITE" id="PS00455">
    <property type="entry name" value="AMP_BINDING"/>
    <property type="match status" value="1"/>
</dbReference>
<dbReference type="PANTHER" id="PTHR24095:SF232">
    <property type="entry name" value="ACETYL-COENZYME A SYNTHETASE"/>
    <property type="match status" value="1"/>
</dbReference>
<evidence type="ECO:0000256" key="3">
    <source>
        <dbReference type="ARBA" id="ARBA00022741"/>
    </source>
</evidence>
<keyword evidence="5" id="KW-0007">Acetylation</keyword>
<evidence type="ECO:0000259" key="7">
    <source>
        <dbReference type="Pfam" id="PF00501"/>
    </source>
</evidence>
<keyword evidence="4" id="KW-0067">ATP-binding</keyword>
<evidence type="ECO:0000259" key="9">
    <source>
        <dbReference type="Pfam" id="PF16177"/>
    </source>
</evidence>
<organism evidence="10">
    <name type="scientific">Desulfofervidus auxilii</name>
    <dbReference type="NCBI Taxonomy" id="1621989"/>
    <lineage>
        <taxon>Bacteria</taxon>
        <taxon>Pseudomonadati</taxon>
        <taxon>Thermodesulfobacteriota</taxon>
        <taxon>Candidatus Desulfofervidia</taxon>
        <taxon>Candidatus Desulfofervidales</taxon>
        <taxon>Candidatus Desulfofervidaceae</taxon>
        <taxon>Candidatus Desulfofervidus</taxon>
    </lineage>
</organism>
<dbReference type="InterPro" id="IPR025110">
    <property type="entry name" value="AMP-bd_C"/>
</dbReference>
<dbReference type="PANTHER" id="PTHR24095">
    <property type="entry name" value="ACETYL-COENZYME A SYNTHETASE"/>
    <property type="match status" value="1"/>
</dbReference>
<dbReference type="InterPro" id="IPR000873">
    <property type="entry name" value="AMP-dep_synth/lig_dom"/>
</dbReference>
<dbReference type="EC" id="6.2.1.1" evidence="6"/>
<comment type="caution">
    <text evidence="10">The sequence shown here is derived from an EMBL/GenBank/DDBJ whole genome shotgun (WGS) entry which is preliminary data.</text>
</comment>
<dbReference type="Proteomes" id="UP000885738">
    <property type="component" value="Unassembled WGS sequence"/>
</dbReference>
<dbReference type="GO" id="GO:0016208">
    <property type="term" value="F:AMP binding"/>
    <property type="evidence" value="ECO:0007669"/>
    <property type="project" value="InterPro"/>
</dbReference>
<dbReference type="FunFam" id="3.40.50.12780:FF:000001">
    <property type="entry name" value="Acetyl-coenzyme A synthetase"/>
    <property type="match status" value="1"/>
</dbReference>
<dbReference type="GO" id="GO:0019427">
    <property type="term" value="P:acetyl-CoA biosynthetic process from acetate"/>
    <property type="evidence" value="ECO:0007669"/>
    <property type="project" value="UniProtKB-UniRule"/>
</dbReference>
<evidence type="ECO:0000256" key="1">
    <source>
        <dbReference type="ARBA" id="ARBA00006432"/>
    </source>
</evidence>
<sequence>MAEERIYEEFGQYIVPSSWKDKVWDIKEYQRFHENTIKDKKAIENWWEKWANKLFWFKKWDRVLDDSNPPFYKWFVGAETNLSYLCLDWQIEQGRKNKLALIWEGEPYDETLKKPKELKKFTYYDLYQQTNRIAYALREKLGVKKDEILTFYMPMIPELLLYMLAVQRLGASHSIVYSGFSALALAERAIAAGSRIIVTADALYRRGKVKPLKEIVDEAVNICEKRGYNIEHVIVVNRTDRPGIPWKEIKDIWHHEFIKDIPENARIEPERLKSDSISYILYTSGTTGKPKGVQHSIGGYAVGLCATMKLIFDINEEDIYWCVADIGWVTGHSYIVYGPLITGTTTIMYEGAPDYPWPDRWWDIIERYAVTVFYTTPTAIRMLMKFPLDLIKKHDLSTLRIIHSVGEPINPKVFHWSFKNLGREDVVATSTWWMTETGQILTGHFPGLGKIFPLKPGTNGFPLPGVKMEVLDVDGNPCNPGERGYLVISTPWPSMLTTLYQDPERYVNVYWSRFTKDNQWRFYTGDYAVKDQDGYLWVLGRADDVLKVAGHRVGTAEIESAMLTHPTVVESACIGKPHELKGEVPCIFTVLKQGVSPSPELETELKLHLRKTIGPIVASDAIILFVETVPKTRSGKIMRRLLKAVITGQQLGDITTLEDPTAVKEAERAYQYLKAAVERKEEKNF</sequence>
<accession>A0A7C1VQ91</accession>
<dbReference type="Gene3D" id="3.30.300.30">
    <property type="match status" value="1"/>
</dbReference>
<dbReference type="NCBIfam" id="TIGR02188">
    <property type="entry name" value="Ac_CoA_lig_AcsA"/>
    <property type="match status" value="1"/>
</dbReference>
<feature type="domain" description="AMP-binding enzyme C-terminal" evidence="8">
    <location>
        <begin position="557"/>
        <end position="636"/>
    </location>
</feature>
<keyword evidence="3" id="KW-0547">Nucleotide-binding</keyword>
<evidence type="ECO:0000256" key="6">
    <source>
        <dbReference type="NCBIfam" id="TIGR02188"/>
    </source>
</evidence>
<comment type="similarity">
    <text evidence="1">Belongs to the ATP-dependent AMP-binding enzyme family.</text>
</comment>
<dbReference type="NCBIfam" id="NF001208">
    <property type="entry name" value="PRK00174.1"/>
    <property type="match status" value="1"/>
</dbReference>
<dbReference type="Gene3D" id="3.40.50.12780">
    <property type="entry name" value="N-terminal domain of ligase-like"/>
    <property type="match status" value="1"/>
</dbReference>
<proteinExistence type="inferred from homology"/>
<dbReference type="EMBL" id="DRIH01000275">
    <property type="protein sequence ID" value="HEC68643.1"/>
    <property type="molecule type" value="Genomic_DNA"/>
</dbReference>